<evidence type="ECO:0000313" key="7">
    <source>
        <dbReference type="Proteomes" id="UP000436088"/>
    </source>
</evidence>
<dbReference type="SMART" id="SM00109">
    <property type="entry name" value="C1"/>
    <property type="match status" value="3"/>
</dbReference>
<dbReference type="Pfam" id="PF03107">
    <property type="entry name" value="C1_2"/>
    <property type="match status" value="7"/>
</dbReference>
<dbReference type="InterPro" id="IPR053192">
    <property type="entry name" value="Vacuole_Formation_Reg"/>
</dbReference>
<dbReference type="InterPro" id="IPR019786">
    <property type="entry name" value="Zinc_finger_PHD-type_CS"/>
</dbReference>
<sequence>MEGLNNYGHHHPLVRLNEEQLVTNQSGLVADCSRCGEKVSAPCFRCAEDCGFYLHKVCADSPLEINHPFHHNHPLLLMQNAPYRLGGWVCHFCDKEGEKFVYHCSCGSDFHIKCALFTFNIAQNNLEELQHVSLEDPLISTKKDDEQLDDVPKCFGCWEPLANYTYFSPDSGFNLHQKCVELPLKLNHPCHRKHPLLLQFNSDRLACKICQETRRRGFVYCCSTCKFAIHIECVSPSPMVEEKNHQHPFTLFWRRVPFICDACGTEGNHVAYTCGTCGIILQKRCVSLPRIIKSKWHDHRLFHKYFQHEEDFRTSDCIICHKEVNAEHGSYSCSKCNVIFHVNCVMEDEDSYFIVENEDDESFDISISSITNVLEWNDAGEATLIQHFKHIHHLTLSDRVSEYENKCCDGCLLPISASFYYCLQCDFFLHKVCAELPKVKHVWHHPCQEPLLLTSGENFECVKCWHFSSGFAYKCEGCGYNTCFRCVIALTPGARTCLGHNHPLFFYINGEGQCNVCGFDRRGVFLCKECNFCLGCTCFSLPVTVENKCDQHRLSLTHHDNNSYSESHYCDICEESRDPKLSLYHCATCGTTAHVDCVLGKHPFIKLGSIVENLDVHEHPLTFVKKMYYYPDCDRCESLDSEDRGVAGYYNWKLPLLFGGGGGGGTHREKWRYGEKVSAPSFRCAEDCNFYALKVCADAPSELNHPLHQHHPLVLMQRTPFSCICDFFYKVGEKFMYRCSSCDLDFHIKCALFTFNIAQNSLKELEHVALEAPMISTKKDYEQPEDVNKSVGCREPLANYTYCSPDFGFSLYKLPLELNHKVMNTHSDCFQDELSSSVMQVFLPGDFRSPDYIICHDDVRPEHGSYCCSYCNVTLNVRCVTKEASSYSIVSPDADEVYDEGSITRVLERNVAEEAITRVLERNHAGEATKIRHFKHTHILLLSSFVGGNKNSCDGCMLPISDSFYFCSHCGFLLHKACAELPQMKHVWHHYCQQPLRPISDEAFSYSENHYRDICEVNRDPNSWFYHCATCDTSAHINCVLGKYPFIKLGSIYEDEDHPHHLTFVKKSYYYPDCYQRGKPREDLALECTDYGCNYIVHWMTMGVVIIQN</sequence>
<keyword evidence="4" id="KW-0862">Zinc</keyword>
<dbReference type="PROSITE" id="PS50081">
    <property type="entry name" value="ZF_DAG_PE_2"/>
    <property type="match status" value="1"/>
</dbReference>
<evidence type="ECO:0000313" key="6">
    <source>
        <dbReference type="EMBL" id="KAE8702962.1"/>
    </source>
</evidence>
<keyword evidence="6" id="KW-0378">Hydrolase</keyword>
<dbReference type="GO" id="GO:0008270">
    <property type="term" value="F:zinc ion binding"/>
    <property type="evidence" value="ECO:0007669"/>
    <property type="project" value="UniProtKB-KW"/>
</dbReference>
<dbReference type="InterPro" id="IPR046349">
    <property type="entry name" value="C1-like_sf"/>
</dbReference>
<dbReference type="InterPro" id="IPR013083">
    <property type="entry name" value="Znf_RING/FYVE/PHD"/>
</dbReference>
<protein>
    <submittedName>
        <fullName evidence="6">Ubiquitin carboxyl-terminal hydrolase family protein</fullName>
    </submittedName>
</protein>
<feature type="domain" description="Phorbol-ester/DAG-type" evidence="5">
    <location>
        <begin position="937"/>
        <end position="992"/>
    </location>
</feature>
<dbReference type="SUPFAM" id="SSF57889">
    <property type="entry name" value="Cysteine-rich domain"/>
    <property type="match status" value="8"/>
</dbReference>
<evidence type="ECO:0000256" key="1">
    <source>
        <dbReference type="ARBA" id="ARBA00022723"/>
    </source>
</evidence>
<evidence type="ECO:0000256" key="2">
    <source>
        <dbReference type="ARBA" id="ARBA00022737"/>
    </source>
</evidence>
<dbReference type="GO" id="GO:0016787">
    <property type="term" value="F:hydrolase activity"/>
    <property type="evidence" value="ECO:0007669"/>
    <property type="project" value="UniProtKB-KW"/>
</dbReference>
<gene>
    <name evidence="6" type="ORF">F3Y22_tig00110478pilonHSYRG00116</name>
</gene>
<evidence type="ECO:0000259" key="5">
    <source>
        <dbReference type="PROSITE" id="PS50081"/>
    </source>
</evidence>
<proteinExistence type="predicted"/>
<dbReference type="PANTHER" id="PTHR32410:SF169">
    <property type="entry name" value="C1 DOMAIN FAMILY PROTEIN, PUTATIVE-RELATED"/>
    <property type="match status" value="1"/>
</dbReference>
<dbReference type="InterPro" id="IPR004146">
    <property type="entry name" value="DC1"/>
</dbReference>
<keyword evidence="2" id="KW-0677">Repeat</keyword>
<organism evidence="6 7">
    <name type="scientific">Hibiscus syriacus</name>
    <name type="common">Rose of Sharon</name>
    <dbReference type="NCBI Taxonomy" id="106335"/>
    <lineage>
        <taxon>Eukaryota</taxon>
        <taxon>Viridiplantae</taxon>
        <taxon>Streptophyta</taxon>
        <taxon>Embryophyta</taxon>
        <taxon>Tracheophyta</taxon>
        <taxon>Spermatophyta</taxon>
        <taxon>Magnoliopsida</taxon>
        <taxon>eudicotyledons</taxon>
        <taxon>Gunneridae</taxon>
        <taxon>Pentapetalae</taxon>
        <taxon>rosids</taxon>
        <taxon>malvids</taxon>
        <taxon>Malvales</taxon>
        <taxon>Malvaceae</taxon>
        <taxon>Malvoideae</taxon>
        <taxon>Hibiscus</taxon>
    </lineage>
</organism>
<dbReference type="AlphaFoldDB" id="A0A6A3AJL7"/>
<reference evidence="6" key="1">
    <citation type="submission" date="2019-09" db="EMBL/GenBank/DDBJ databases">
        <title>Draft genome information of white flower Hibiscus syriacus.</title>
        <authorList>
            <person name="Kim Y.-M."/>
        </authorList>
    </citation>
    <scope>NUCLEOTIDE SEQUENCE [LARGE SCALE GENOMIC DNA]</scope>
    <source>
        <strain evidence="6">YM2019G1</strain>
    </source>
</reference>
<keyword evidence="7" id="KW-1185">Reference proteome</keyword>
<keyword evidence="1" id="KW-0479">Metal-binding</keyword>
<name>A0A6A3AJL7_HIBSY</name>
<dbReference type="PANTHER" id="PTHR32410">
    <property type="entry name" value="CYSTEINE/HISTIDINE-RICH C1 DOMAIN FAMILY PROTEIN"/>
    <property type="match status" value="1"/>
</dbReference>
<dbReference type="EMBL" id="VEPZ02001004">
    <property type="protein sequence ID" value="KAE8702962.1"/>
    <property type="molecule type" value="Genomic_DNA"/>
</dbReference>
<keyword evidence="3" id="KW-0863">Zinc-finger</keyword>
<evidence type="ECO:0000256" key="3">
    <source>
        <dbReference type="ARBA" id="ARBA00022771"/>
    </source>
</evidence>
<comment type="caution">
    <text evidence="6">The sequence shown here is derived from an EMBL/GenBank/DDBJ whole genome shotgun (WGS) entry which is preliminary data.</text>
</comment>
<dbReference type="InterPro" id="IPR001965">
    <property type="entry name" value="Znf_PHD"/>
</dbReference>
<dbReference type="Gene3D" id="3.30.40.10">
    <property type="entry name" value="Zinc/RING finger domain, C3HC4 (zinc finger)"/>
    <property type="match status" value="1"/>
</dbReference>
<dbReference type="PROSITE" id="PS01359">
    <property type="entry name" value="ZF_PHD_1"/>
    <property type="match status" value="1"/>
</dbReference>
<dbReference type="Proteomes" id="UP000436088">
    <property type="component" value="Unassembled WGS sequence"/>
</dbReference>
<dbReference type="InterPro" id="IPR002219">
    <property type="entry name" value="PKC_DAG/PE"/>
</dbReference>
<evidence type="ECO:0000256" key="4">
    <source>
        <dbReference type="ARBA" id="ARBA00022833"/>
    </source>
</evidence>
<accession>A0A6A3AJL7</accession>
<dbReference type="SMART" id="SM00249">
    <property type="entry name" value="PHD"/>
    <property type="match status" value="5"/>
</dbReference>